<dbReference type="InterPro" id="IPR036249">
    <property type="entry name" value="Thioredoxin-like_sf"/>
</dbReference>
<dbReference type="Proteomes" id="UP001304671">
    <property type="component" value="Unassembled WGS sequence"/>
</dbReference>
<name>A0ABU5QLF3_9BACT</name>
<dbReference type="CDD" id="cd02980">
    <property type="entry name" value="TRX_Fd_family"/>
    <property type="match status" value="1"/>
</dbReference>
<dbReference type="SUPFAM" id="SSF52833">
    <property type="entry name" value="Thioredoxin-like"/>
    <property type="match status" value="1"/>
</dbReference>
<comment type="caution">
    <text evidence="1">The sequence shown here is derived from an EMBL/GenBank/DDBJ whole genome shotgun (WGS) entry which is preliminary data.</text>
</comment>
<sequence>MSDSKFPEKSIFICDGSKCGKHKEVRKIFKDAIKENDLKDTVEIFKIECTDRCKQAPVMCFQPQNKWFTEVSMWKAEKIFKEMILTN</sequence>
<organism evidence="1 2">
    <name type="scientific">Arcicella aquatica</name>
    <dbReference type="NCBI Taxonomy" id="217141"/>
    <lineage>
        <taxon>Bacteria</taxon>
        <taxon>Pseudomonadati</taxon>
        <taxon>Bacteroidota</taxon>
        <taxon>Cytophagia</taxon>
        <taxon>Cytophagales</taxon>
        <taxon>Flectobacillaceae</taxon>
        <taxon>Arcicella</taxon>
    </lineage>
</organism>
<reference evidence="1 2" key="1">
    <citation type="submission" date="2023-12" db="EMBL/GenBank/DDBJ databases">
        <title>Novel species of the genus Arcicella isolated from rivers.</title>
        <authorList>
            <person name="Lu H."/>
        </authorList>
    </citation>
    <scope>NUCLEOTIDE SEQUENCE [LARGE SCALE GENOMIC DNA]</scope>
    <source>
        <strain evidence="1 2">LMG 21963</strain>
    </source>
</reference>
<dbReference type="EMBL" id="JAYFUL010000010">
    <property type="protein sequence ID" value="MEA5257891.1"/>
    <property type="molecule type" value="Genomic_DNA"/>
</dbReference>
<gene>
    <name evidence="1" type="ORF">VB264_08840</name>
</gene>
<protein>
    <submittedName>
        <fullName evidence="1">(2Fe-2S) ferredoxin domain-containing protein</fullName>
    </submittedName>
</protein>
<evidence type="ECO:0000313" key="2">
    <source>
        <dbReference type="Proteomes" id="UP001304671"/>
    </source>
</evidence>
<evidence type="ECO:0000313" key="1">
    <source>
        <dbReference type="EMBL" id="MEA5257891.1"/>
    </source>
</evidence>
<dbReference type="RefSeq" id="WP_323248581.1">
    <property type="nucleotide sequence ID" value="NZ_JAYFUL010000010.1"/>
</dbReference>
<proteinExistence type="predicted"/>
<dbReference type="Gene3D" id="3.40.30.10">
    <property type="entry name" value="Glutaredoxin"/>
    <property type="match status" value="1"/>
</dbReference>
<keyword evidence="2" id="KW-1185">Reference proteome</keyword>
<accession>A0ABU5QLF3</accession>